<dbReference type="Pfam" id="PF18862">
    <property type="entry name" value="ApeA_NTD1"/>
    <property type="match status" value="1"/>
</dbReference>
<sequence>MPKNSNIEFSQDESYEWVGSFWFPEDQENKFSGKITYTPEQGVKIRLTQPDAEFKGFRHDPIAKKYMHGVAMGDKAQYLTLTDVYLTESTTYGNIRLTVLDGSGGGIIIGDHFTEADVKGLEFHYDEGFMNLFSNGFQKERLTHEFSSQKPAKLISGLEYNLSWRTMGVPFDSVNELDTIFHSTDPNHLEEIKKVLEPLVNHGPPYLTKNYEWLTTIQLKQDKPLPLADLLKVEWKSRFFWETLLDHTILVKSAWVLTDYTFNNNETHLRSYPFLNTFYKPKPQPGYLRSIHMLPINFFDFKNADDYLAAISSPLDKWIEIMTEQAWQPVNHGLRRVYEAGHEMIDSSQFVSLVSEVETLLNLTSHKDTNLDCLIKNFGTEDWDKGVRKHLGSFDEEETVGEWISQIRNVITHPKSGKKANGKYLKVVNDPFELQNVYSYTAGLFIKAVLSYLDIAEKDKLDTFMMKHIEMRACFKPITFV</sequence>
<name>A0A6N4RDE8_BLAVI</name>
<accession>A0A6N4RDE8</accession>
<feature type="domain" description="ApeA N-terminal" evidence="1">
    <location>
        <begin position="16"/>
        <end position="127"/>
    </location>
</feature>
<evidence type="ECO:0000313" key="3">
    <source>
        <dbReference type="Proteomes" id="UP000320948"/>
    </source>
</evidence>
<dbReference type="EMBL" id="VAFM01000001">
    <property type="protein sequence ID" value="TKW61094.1"/>
    <property type="molecule type" value="Genomic_DNA"/>
</dbReference>
<organism evidence="2 3">
    <name type="scientific">Blastochloris viridis</name>
    <name type="common">Rhodopseudomonas viridis</name>
    <dbReference type="NCBI Taxonomy" id="1079"/>
    <lineage>
        <taxon>Bacteria</taxon>
        <taxon>Pseudomonadati</taxon>
        <taxon>Pseudomonadota</taxon>
        <taxon>Alphaproteobacteria</taxon>
        <taxon>Hyphomicrobiales</taxon>
        <taxon>Blastochloridaceae</taxon>
        <taxon>Blastochloris</taxon>
    </lineage>
</organism>
<proteinExistence type="predicted"/>
<dbReference type="Proteomes" id="UP000320948">
    <property type="component" value="Unassembled WGS sequence"/>
</dbReference>
<evidence type="ECO:0000313" key="2">
    <source>
        <dbReference type="EMBL" id="TKW61094.1"/>
    </source>
</evidence>
<dbReference type="InterPro" id="IPR041223">
    <property type="entry name" value="ApeA_NTD"/>
</dbReference>
<reference evidence="2 3" key="1">
    <citation type="journal article" date="2017" name="Nat. Commun.">
        <title>In situ click chemistry generation of cyclooxygenase-2 inhibitors.</title>
        <authorList>
            <person name="Bhardwaj A."/>
            <person name="Kaur J."/>
            <person name="Wuest M."/>
            <person name="Wuest F."/>
        </authorList>
    </citation>
    <scope>NUCLEOTIDE SEQUENCE [LARGE SCALE GENOMIC DNA]</scope>
    <source>
        <strain evidence="2">S2_018_000_R2_106</strain>
    </source>
</reference>
<dbReference type="AlphaFoldDB" id="A0A6N4RDE8"/>
<comment type="caution">
    <text evidence="2">The sequence shown here is derived from an EMBL/GenBank/DDBJ whole genome shotgun (WGS) entry which is preliminary data.</text>
</comment>
<protein>
    <recommendedName>
        <fullName evidence="1">ApeA N-terminal domain-containing protein</fullName>
    </recommendedName>
</protein>
<gene>
    <name evidence="2" type="ORF">DI628_00230</name>
</gene>
<evidence type="ECO:0000259" key="1">
    <source>
        <dbReference type="Pfam" id="PF18862"/>
    </source>
</evidence>